<feature type="compositionally biased region" description="Basic and acidic residues" evidence="1">
    <location>
        <begin position="269"/>
        <end position="306"/>
    </location>
</feature>
<evidence type="ECO:0000256" key="1">
    <source>
        <dbReference type="SAM" id="MobiDB-lite"/>
    </source>
</evidence>
<dbReference type="EMBL" id="MT141315">
    <property type="protein sequence ID" value="QJA58261.1"/>
    <property type="molecule type" value="Genomic_DNA"/>
</dbReference>
<feature type="region of interest" description="Disordered" evidence="1">
    <location>
        <begin position="366"/>
        <end position="393"/>
    </location>
</feature>
<name>A0A6M3ILW8_9ZZZZ</name>
<dbReference type="GO" id="GO:0003697">
    <property type="term" value="F:single-stranded DNA binding"/>
    <property type="evidence" value="ECO:0007669"/>
    <property type="project" value="InterPro"/>
</dbReference>
<feature type="compositionally biased region" description="Basic and acidic residues" evidence="1">
    <location>
        <begin position="366"/>
        <end position="378"/>
    </location>
</feature>
<feature type="region of interest" description="Disordered" evidence="1">
    <location>
        <begin position="1"/>
        <end position="26"/>
    </location>
</feature>
<dbReference type="Gene3D" id="3.90.198.10">
    <property type="entry name" value="Replication Fork Single-Stranded Dna Binding Protein"/>
    <property type="match status" value="1"/>
</dbReference>
<dbReference type="AlphaFoldDB" id="A0A6M3ILW8"/>
<dbReference type="EMBL" id="MT141780">
    <property type="protein sequence ID" value="QJA70293.1"/>
    <property type="molecule type" value="Genomic_DNA"/>
</dbReference>
<proteinExistence type="predicted"/>
<accession>A0A6M3ILW8</accession>
<evidence type="ECO:0000313" key="3">
    <source>
        <dbReference type="EMBL" id="QJA70293.1"/>
    </source>
</evidence>
<gene>
    <name evidence="3" type="ORF">MM415A03824_0010</name>
    <name evidence="2" type="ORF">MM415B01477_0023</name>
</gene>
<reference evidence="2" key="1">
    <citation type="submission" date="2020-03" db="EMBL/GenBank/DDBJ databases">
        <title>The deep terrestrial virosphere.</title>
        <authorList>
            <person name="Holmfeldt K."/>
            <person name="Nilsson E."/>
            <person name="Simone D."/>
            <person name="Lopez-Fernandez M."/>
            <person name="Wu X."/>
            <person name="de Brujin I."/>
            <person name="Lundin D."/>
            <person name="Andersson A."/>
            <person name="Bertilsson S."/>
            <person name="Dopson M."/>
        </authorList>
    </citation>
    <scope>NUCLEOTIDE SEQUENCE</scope>
    <source>
        <strain evidence="3">MM415A03824</strain>
        <strain evidence="2">MM415B01477</strain>
    </source>
</reference>
<feature type="compositionally biased region" description="Basic and acidic residues" evidence="1">
    <location>
        <begin position="1"/>
        <end position="11"/>
    </location>
</feature>
<feature type="region of interest" description="Disordered" evidence="1">
    <location>
        <begin position="258"/>
        <end position="347"/>
    </location>
</feature>
<organism evidence="2">
    <name type="scientific">viral metagenome</name>
    <dbReference type="NCBI Taxonomy" id="1070528"/>
    <lineage>
        <taxon>unclassified sequences</taxon>
        <taxon>metagenomes</taxon>
        <taxon>organismal metagenomes</taxon>
    </lineage>
</organism>
<sequence length="393" mass="45390">MRMKTDKERREALRKRVQKNIENKDKGGDFGNRGLLDISGRDVNWYKEDEFGIPLDKDKTTFECQIDIIPYIIRTDHHPDGMEAGLEDYILDVWRHRGIGPMNQEVLCLWKTFGKPCPICEERQRLLDSGLDWDDDKVKELSPVRRAMYNVIDVNDPEEKIRLFTTTHAYFEKLLVKEVELSPEEMQDFPDLQKGKTVKFRAEKHKFGKGHYFKYSNFKFLDRQAYPEEILEETLPLDEMLIIPTYEDVQIAFLGLPDKEDGAPAQQEQKPEPERKSKWRSGEQEPPKQEPGRRKRGAAEPEKEPEQALDEPPYIEPPQKEEKTAPSPPSATSGECPHGHRYGVDTDAFPADCAECEKWSACDDEKERLQKAGKEEKPPAAAASTTGMRRKRG</sequence>
<dbReference type="InterPro" id="IPR044947">
    <property type="entry name" value="Phage_T4_Gp32_ssDNA-bd_sf"/>
</dbReference>
<evidence type="ECO:0000313" key="2">
    <source>
        <dbReference type="EMBL" id="QJA58261.1"/>
    </source>
</evidence>
<protein>
    <submittedName>
        <fullName evidence="2">Uncharacterized protein</fullName>
    </submittedName>
</protein>